<gene>
    <name evidence="2" type="ORF">MAGR_64350</name>
</gene>
<protein>
    <submittedName>
        <fullName evidence="2">Uncharacterized protein</fullName>
    </submittedName>
</protein>
<evidence type="ECO:0000313" key="2">
    <source>
        <dbReference type="EMBL" id="GFG54994.1"/>
    </source>
</evidence>
<comment type="caution">
    <text evidence="2">The sequence shown here is derived from an EMBL/GenBank/DDBJ whole genome shotgun (WGS) entry which is preliminary data.</text>
</comment>
<name>A0A7I9WBG4_MYCAG</name>
<reference evidence="2 3" key="1">
    <citation type="journal article" date="2019" name="Emerg. Microbes Infect.">
        <title>Comprehensive subspecies identification of 175 nontuberculous mycobacteria species based on 7547 genomic profiles.</title>
        <authorList>
            <person name="Matsumoto Y."/>
            <person name="Kinjo T."/>
            <person name="Motooka D."/>
            <person name="Nabeya D."/>
            <person name="Jung N."/>
            <person name="Uechi K."/>
            <person name="Horii T."/>
            <person name="Iida T."/>
            <person name="Fujita J."/>
            <person name="Nakamura S."/>
        </authorList>
    </citation>
    <scope>NUCLEOTIDE SEQUENCE [LARGE SCALE GENOMIC DNA]</scope>
    <source>
        <strain evidence="2 3">JCM 6377</strain>
    </source>
</reference>
<sequence length="149" mass="14553">MEPGIPGMDPGIPGMVPGIEGGPLPYGIPPGMMLPGRSLPIGGDGGAGAANGPPAQTPSPGDAMHAGSAGPVGNPGPLPSQPTNSGAATQLGWSALGSAFAWPTAPIAAIPMSTAATASLMIAPHVKDRSSHGCLLRDAEPNFPRVLVN</sequence>
<feature type="region of interest" description="Disordered" evidence="1">
    <location>
        <begin position="35"/>
        <end position="89"/>
    </location>
</feature>
<evidence type="ECO:0000256" key="1">
    <source>
        <dbReference type="SAM" id="MobiDB-lite"/>
    </source>
</evidence>
<dbReference type="Proteomes" id="UP000465302">
    <property type="component" value="Unassembled WGS sequence"/>
</dbReference>
<proteinExistence type="predicted"/>
<evidence type="ECO:0000313" key="3">
    <source>
        <dbReference type="Proteomes" id="UP000465302"/>
    </source>
</evidence>
<dbReference type="EMBL" id="BLKS01000003">
    <property type="protein sequence ID" value="GFG54994.1"/>
    <property type="molecule type" value="Genomic_DNA"/>
</dbReference>
<accession>A0A7I9WBG4</accession>
<dbReference type="AlphaFoldDB" id="A0A7I9WBG4"/>
<organism evidence="2 3">
    <name type="scientific">Mycolicibacterium agri</name>
    <name type="common">Mycobacterium agri</name>
    <dbReference type="NCBI Taxonomy" id="36811"/>
    <lineage>
        <taxon>Bacteria</taxon>
        <taxon>Bacillati</taxon>
        <taxon>Actinomycetota</taxon>
        <taxon>Actinomycetes</taxon>
        <taxon>Mycobacteriales</taxon>
        <taxon>Mycobacteriaceae</taxon>
        <taxon>Mycolicibacterium</taxon>
    </lineage>
</organism>